<evidence type="ECO:0000313" key="2">
    <source>
        <dbReference type="Proteomes" id="UP000050794"/>
    </source>
</evidence>
<reference evidence="1 2" key="2">
    <citation type="submission" date="2018-11" db="EMBL/GenBank/DDBJ databases">
        <authorList>
            <consortium name="Pathogen Informatics"/>
        </authorList>
    </citation>
    <scope>NUCLEOTIDE SEQUENCE [LARGE SCALE GENOMIC DNA]</scope>
</reference>
<name>A0A183UVV0_TOXCA</name>
<reference evidence="3" key="1">
    <citation type="submission" date="2016-06" db="UniProtKB">
        <authorList>
            <consortium name="WormBaseParasite"/>
        </authorList>
    </citation>
    <scope>IDENTIFICATION</scope>
</reference>
<sequence>MLVAKLDHLLEHQCALLFFVCLIENGSRESVKYLALLSATTTFSTFNTESSHYRRGTSSQRMHALARKRRMACNMEEGAEYETSDSNANEMQHVGKFGFGFRNAIRDILSSARKA</sequence>
<accession>A0A183UVV0</accession>
<dbReference type="WBParaSite" id="TCNE_0001262001-mRNA-1">
    <property type="protein sequence ID" value="TCNE_0001262001-mRNA-1"/>
    <property type="gene ID" value="TCNE_0001262001"/>
</dbReference>
<evidence type="ECO:0000313" key="1">
    <source>
        <dbReference type="EMBL" id="VDM43941.1"/>
    </source>
</evidence>
<evidence type="ECO:0000313" key="3">
    <source>
        <dbReference type="WBParaSite" id="TCNE_0001262001-mRNA-1"/>
    </source>
</evidence>
<gene>
    <name evidence="1" type="ORF">TCNE_LOCUS12620</name>
</gene>
<organism evidence="2 3">
    <name type="scientific">Toxocara canis</name>
    <name type="common">Canine roundworm</name>
    <dbReference type="NCBI Taxonomy" id="6265"/>
    <lineage>
        <taxon>Eukaryota</taxon>
        <taxon>Metazoa</taxon>
        <taxon>Ecdysozoa</taxon>
        <taxon>Nematoda</taxon>
        <taxon>Chromadorea</taxon>
        <taxon>Rhabditida</taxon>
        <taxon>Spirurina</taxon>
        <taxon>Ascaridomorpha</taxon>
        <taxon>Ascaridoidea</taxon>
        <taxon>Toxocaridae</taxon>
        <taxon>Toxocara</taxon>
    </lineage>
</organism>
<protein>
    <submittedName>
        <fullName evidence="3">Secreted protein</fullName>
    </submittedName>
</protein>
<dbReference type="AlphaFoldDB" id="A0A183UVV0"/>
<dbReference type="EMBL" id="UYWY01021349">
    <property type="protein sequence ID" value="VDM43941.1"/>
    <property type="molecule type" value="Genomic_DNA"/>
</dbReference>
<keyword evidence="2" id="KW-1185">Reference proteome</keyword>
<proteinExistence type="predicted"/>
<dbReference type="Proteomes" id="UP000050794">
    <property type="component" value="Unassembled WGS sequence"/>
</dbReference>